<accession>A0A316X5J4</accession>
<name>A0A316X5J4_9FLAO</name>
<comment type="caution">
    <text evidence="2">The sequence shown here is derived from an EMBL/GenBank/DDBJ whole genome shotgun (WGS) entry which is preliminary data.</text>
</comment>
<evidence type="ECO:0000313" key="3">
    <source>
        <dbReference type="Proteomes" id="UP000236182"/>
    </source>
</evidence>
<dbReference type="Proteomes" id="UP000236182">
    <property type="component" value="Unassembled WGS sequence"/>
</dbReference>
<sequence>MSDSASGSISGFLFQFEKALVLLATLDNITDVVSIEQVDDVAVQTDEDLVLVTIQSKHSIAPNGTTFEDTSKSLWRTLQIWIEKLESGIFNDSTKFICSTNKKIADHSLLRRILTGSFDEVIQDIKLLLDRQKAKLQSLQSSNEDAGKSIKPIIKLIEFVLSKEDKFRVIKENLSIEDKESLMERFFIATHMTTDNYSQARKEFVYDAMYGWLLNGSKAKWLQGTKIGATFTKKDFDSKLSIVNANPAIVNAVFRKKDDLGTIDFKRLSEVKKELFVAQIYDLNRKKSAKERLIENAVLDFIYHDIEMAHIVRGGDFTEPDFRAFQKACMDRWQSYVDTVIIKELEEYDDIEKNEMAIKIFDYIMHNIEVNFQEGFSFNSSNSYIRNGTFLKLSNIPEIGWHPDWELKYKKL</sequence>
<proteinExistence type="predicted"/>
<dbReference type="Pfam" id="PF20283">
    <property type="entry name" value="CTD7"/>
    <property type="match status" value="1"/>
</dbReference>
<dbReference type="RefSeq" id="WP_109618174.1">
    <property type="nucleotide sequence ID" value="NZ_PPEI02000001.1"/>
</dbReference>
<dbReference type="InterPro" id="IPR046913">
    <property type="entry name" value="ABC-3C_CTD7"/>
</dbReference>
<reference evidence="2" key="1">
    <citation type="submission" date="2018-04" db="EMBL/GenBank/DDBJ databases">
        <title>Draft Genome Sequences of Chryseobacterium lactis NCTC11390T isolated from milk, Chryseobacterium oncorhynchi 701B-08T from rainbow trout, and Chryseobacterium viscerum 687B-08T from diseased fish.</title>
        <authorList>
            <person name="Jeong J.-J."/>
            <person name="Lee Y.J."/>
            <person name="Pathiraja D."/>
            <person name="Park B."/>
            <person name="Choi I.-G."/>
            <person name="Kim K.D."/>
        </authorList>
    </citation>
    <scope>NUCLEOTIDE SEQUENCE [LARGE SCALE GENOMIC DNA]</scope>
    <source>
        <strain evidence="2">701B-08</strain>
    </source>
</reference>
<gene>
    <name evidence="2" type="ORF">C1638_003360</name>
</gene>
<feature type="domain" description="ABC-three component systems C-terminal" evidence="1">
    <location>
        <begin position="288"/>
        <end position="406"/>
    </location>
</feature>
<organism evidence="2 3">
    <name type="scientific">Chryseobacterium oncorhynchi</name>
    <dbReference type="NCBI Taxonomy" id="741074"/>
    <lineage>
        <taxon>Bacteria</taxon>
        <taxon>Pseudomonadati</taxon>
        <taxon>Bacteroidota</taxon>
        <taxon>Flavobacteriia</taxon>
        <taxon>Flavobacteriales</taxon>
        <taxon>Weeksellaceae</taxon>
        <taxon>Chryseobacterium group</taxon>
        <taxon>Chryseobacterium</taxon>
    </lineage>
</organism>
<evidence type="ECO:0000259" key="1">
    <source>
        <dbReference type="Pfam" id="PF20283"/>
    </source>
</evidence>
<protein>
    <recommendedName>
        <fullName evidence="1">ABC-three component systems C-terminal domain-containing protein</fullName>
    </recommendedName>
</protein>
<evidence type="ECO:0000313" key="2">
    <source>
        <dbReference type="EMBL" id="PWN67643.1"/>
    </source>
</evidence>
<dbReference type="OrthoDB" id="2786695at2"/>
<dbReference type="AlphaFoldDB" id="A0A316X5J4"/>
<dbReference type="EMBL" id="PPEI02000001">
    <property type="protein sequence ID" value="PWN67643.1"/>
    <property type="molecule type" value="Genomic_DNA"/>
</dbReference>
<keyword evidence="3" id="KW-1185">Reference proteome</keyword>